<dbReference type="AlphaFoldDB" id="A0A383AFZ5"/>
<protein>
    <recommendedName>
        <fullName evidence="1">YhdP central domain-containing protein</fullName>
    </recommendedName>
</protein>
<dbReference type="PANTHER" id="PTHR38690">
    <property type="entry name" value="PROTEASE-RELATED"/>
    <property type="match status" value="1"/>
</dbReference>
<sequence length="167" mass="19075">MLVLFALVLSAARYALPHIEHNKHLLENYINEQYGVNLSIQSVHAVWQRNGPSIVLNSVSLAKNDASPVALDIRQIYVELDFWESLRHQLISSTRFELRGLKLDIDADRLSGGDKNNFPVVNALERLFLEQLQSFSLEDGVVSVTHLNETNSFDIESLSWNNHEERH</sequence>
<gene>
    <name evidence="2" type="ORF">METZ01_LOCUS459375</name>
</gene>
<name>A0A383AFZ5_9ZZZZ</name>
<organism evidence="2">
    <name type="scientific">marine metagenome</name>
    <dbReference type="NCBI Taxonomy" id="408172"/>
    <lineage>
        <taxon>unclassified sequences</taxon>
        <taxon>metagenomes</taxon>
        <taxon>ecological metagenomes</taxon>
    </lineage>
</organism>
<feature type="domain" description="YhdP central" evidence="1">
    <location>
        <begin position="1"/>
        <end position="167"/>
    </location>
</feature>
<proteinExistence type="predicted"/>
<feature type="non-terminal residue" evidence="2">
    <location>
        <position position="167"/>
    </location>
</feature>
<dbReference type="EMBL" id="UINC01191737">
    <property type="protein sequence ID" value="SVE06521.1"/>
    <property type="molecule type" value="Genomic_DNA"/>
</dbReference>
<dbReference type="InterPro" id="IPR025263">
    <property type="entry name" value="YhdP_central"/>
</dbReference>
<dbReference type="InterPro" id="IPR011836">
    <property type="entry name" value="YhdP"/>
</dbReference>
<evidence type="ECO:0000259" key="1">
    <source>
        <dbReference type="Pfam" id="PF13116"/>
    </source>
</evidence>
<accession>A0A383AFZ5</accession>
<reference evidence="2" key="1">
    <citation type="submission" date="2018-05" db="EMBL/GenBank/DDBJ databases">
        <authorList>
            <person name="Lanie J.A."/>
            <person name="Ng W.-L."/>
            <person name="Kazmierczak K.M."/>
            <person name="Andrzejewski T.M."/>
            <person name="Davidsen T.M."/>
            <person name="Wayne K.J."/>
            <person name="Tettelin H."/>
            <person name="Glass J.I."/>
            <person name="Rusch D."/>
            <person name="Podicherti R."/>
            <person name="Tsui H.-C.T."/>
            <person name="Winkler M.E."/>
        </authorList>
    </citation>
    <scope>NUCLEOTIDE SEQUENCE</scope>
</reference>
<dbReference type="PANTHER" id="PTHR38690:SF1">
    <property type="entry name" value="PROTEASE"/>
    <property type="match status" value="1"/>
</dbReference>
<evidence type="ECO:0000313" key="2">
    <source>
        <dbReference type="EMBL" id="SVE06521.1"/>
    </source>
</evidence>
<dbReference type="Pfam" id="PF13116">
    <property type="entry name" value="YhdP"/>
    <property type="match status" value="1"/>
</dbReference>